<evidence type="ECO:0000259" key="7">
    <source>
        <dbReference type="Pfam" id="PF00884"/>
    </source>
</evidence>
<dbReference type="CTD" id="3423"/>
<dbReference type="PANTHER" id="PTHR45953:SF1">
    <property type="entry name" value="IDURONATE 2-SULFATASE"/>
    <property type="match status" value="1"/>
</dbReference>
<dbReference type="GeneID" id="107221489"/>
<evidence type="ECO:0000256" key="3">
    <source>
        <dbReference type="ARBA" id="ARBA00022723"/>
    </source>
</evidence>
<dbReference type="RefSeq" id="XP_015515978.1">
    <property type="nucleotide sequence ID" value="XM_015660492.2"/>
</dbReference>
<organism evidence="9">
    <name type="scientific">Neodiprion lecontei</name>
    <name type="common">Redheaded pine sawfly</name>
    <dbReference type="NCBI Taxonomy" id="441921"/>
    <lineage>
        <taxon>Eukaryota</taxon>
        <taxon>Metazoa</taxon>
        <taxon>Ecdysozoa</taxon>
        <taxon>Arthropoda</taxon>
        <taxon>Hexapoda</taxon>
        <taxon>Insecta</taxon>
        <taxon>Pterygota</taxon>
        <taxon>Neoptera</taxon>
        <taxon>Endopterygota</taxon>
        <taxon>Hymenoptera</taxon>
        <taxon>Tenthredinoidea</taxon>
        <taxon>Diprionidae</taxon>
        <taxon>Diprioninae</taxon>
        <taxon>Neodiprion</taxon>
    </lineage>
</organism>
<dbReference type="Gene3D" id="3.40.720.10">
    <property type="entry name" value="Alkaline Phosphatase, subunit A"/>
    <property type="match status" value="1"/>
</dbReference>
<dbReference type="Proteomes" id="UP000829291">
    <property type="component" value="Chromosome 6"/>
</dbReference>
<dbReference type="PANTHER" id="PTHR45953">
    <property type="entry name" value="IDURONATE 2-SULFATASE"/>
    <property type="match status" value="1"/>
</dbReference>
<keyword evidence="4" id="KW-0732">Signal</keyword>
<gene>
    <name evidence="9" type="primary">LOC107221489</name>
</gene>
<dbReference type="FunCoup" id="A0A6J0BQ53">
    <property type="interactions" value="309"/>
</dbReference>
<keyword evidence="5" id="KW-0378">Hydrolase</keyword>
<dbReference type="GO" id="GO:0046872">
    <property type="term" value="F:metal ion binding"/>
    <property type="evidence" value="ECO:0007669"/>
    <property type="project" value="UniProtKB-KW"/>
</dbReference>
<dbReference type="KEGG" id="nlo:107221489"/>
<dbReference type="GO" id="GO:0004423">
    <property type="term" value="F:iduronate-2-sulfatase activity"/>
    <property type="evidence" value="ECO:0007669"/>
    <property type="project" value="InterPro"/>
</dbReference>
<evidence type="ECO:0000256" key="4">
    <source>
        <dbReference type="ARBA" id="ARBA00022729"/>
    </source>
</evidence>
<comment type="similarity">
    <text evidence="2">Belongs to the sulfatase family.</text>
</comment>
<evidence type="ECO:0000256" key="5">
    <source>
        <dbReference type="ARBA" id="ARBA00022801"/>
    </source>
</evidence>
<dbReference type="PROSITE" id="PS00523">
    <property type="entry name" value="SULFATASE_1"/>
    <property type="match status" value="1"/>
</dbReference>
<sequence>MGDRPRNSVHFRLSNLFIFINFTIFRVFGKQNVLMIVVDDLRPSLGCYGDPNAVTPNIDLLAKRGVLFTRAFAQQALCAPSRNSFLTGRRPDTLKLYDFYSYWRDTIGNFSTLPQHLKSHGYTTMSIGKVFHPGSSSNGSDDFPYSWSEKPFHPYTDRYKDARLCQTTSNSTPARNIVCPVYVPHMPNQTLPDIETLRAAKSFLFKHRGDKKPFFLAVGFQKPHIPLKYPRKCLEHHPLEKFDVPDNYKWSENVSYAAYNPWLDLRKRDDVKKLDLKFPFQKIPRYYAKLIIQSYYAAVTYVDDLIGLLLKQLAVYNIERFTTVVLISDHGWSLGEHGEWAKYSNFEVALRVPVIITIPQVTFDPWIESTYATKNFTLPQNSDCSPKLGCIENRYRKKDYVMSDAMIELVDIFPTIADLTNLPIPLCIDDKDYRHKYKSNSTSMSSNLCSEGVSFLPVIYATMYEKIIPWKKAVFSQYPRPGVVPTRNPNSDEPRLSEITIMGYTIRTKEYRYTAWASFNSSIVKTDWSTIIAEELYYHKFDVEENLNLSTIPEFSRIKNKLRNQLKNGWRKALPQRYKN</sequence>
<feature type="domain" description="Sulfatase N-terminal" evidence="7">
    <location>
        <begin position="31"/>
        <end position="421"/>
    </location>
</feature>
<evidence type="ECO:0000256" key="2">
    <source>
        <dbReference type="ARBA" id="ARBA00008779"/>
    </source>
</evidence>
<keyword evidence="8" id="KW-1185">Reference proteome</keyword>
<accession>A0A6J0BQ53</accession>
<dbReference type="CDD" id="cd16030">
    <property type="entry name" value="iduronate-2-sulfatase"/>
    <property type="match status" value="1"/>
</dbReference>
<comment type="cofactor">
    <cofactor evidence="1">
        <name>Ca(2+)</name>
        <dbReference type="ChEBI" id="CHEBI:29108"/>
    </cofactor>
</comment>
<protein>
    <submittedName>
        <fullName evidence="9">Iduronate 2-sulfatase isoform X1</fullName>
    </submittedName>
</protein>
<dbReference type="InterPro" id="IPR035874">
    <property type="entry name" value="IDS"/>
</dbReference>
<dbReference type="Pfam" id="PF00884">
    <property type="entry name" value="Sulfatase"/>
    <property type="match status" value="1"/>
</dbReference>
<dbReference type="InterPro" id="IPR024607">
    <property type="entry name" value="Sulfatase_CS"/>
</dbReference>
<keyword evidence="6" id="KW-0106">Calcium</keyword>
<dbReference type="GO" id="GO:0005737">
    <property type="term" value="C:cytoplasm"/>
    <property type="evidence" value="ECO:0007669"/>
    <property type="project" value="TreeGrafter"/>
</dbReference>
<dbReference type="AlphaFoldDB" id="A0A6J0BQ53"/>
<keyword evidence="3" id="KW-0479">Metal-binding</keyword>
<name>A0A6J0BQ53_NEOLC</name>
<evidence type="ECO:0000313" key="9">
    <source>
        <dbReference type="RefSeq" id="XP_015515978.1"/>
    </source>
</evidence>
<dbReference type="InterPro" id="IPR000917">
    <property type="entry name" value="Sulfatase_N"/>
</dbReference>
<reference evidence="9" key="1">
    <citation type="submission" date="2025-08" db="UniProtKB">
        <authorList>
            <consortium name="RefSeq"/>
        </authorList>
    </citation>
    <scope>IDENTIFICATION</scope>
    <source>
        <tissue evidence="9">Thorax and Abdomen</tissue>
    </source>
</reference>
<dbReference type="InterPro" id="IPR017850">
    <property type="entry name" value="Alkaline_phosphatase_core_sf"/>
</dbReference>
<proteinExistence type="inferred from homology"/>
<dbReference type="SUPFAM" id="SSF53649">
    <property type="entry name" value="Alkaline phosphatase-like"/>
    <property type="match status" value="1"/>
</dbReference>
<evidence type="ECO:0000313" key="8">
    <source>
        <dbReference type="Proteomes" id="UP000829291"/>
    </source>
</evidence>
<dbReference type="InParanoid" id="A0A6J0BQ53"/>
<dbReference type="OrthoDB" id="96314at2759"/>
<evidence type="ECO:0000256" key="1">
    <source>
        <dbReference type="ARBA" id="ARBA00001913"/>
    </source>
</evidence>
<evidence type="ECO:0000256" key="6">
    <source>
        <dbReference type="ARBA" id="ARBA00022837"/>
    </source>
</evidence>
<dbReference type="PROSITE" id="PS00149">
    <property type="entry name" value="SULFATASE_2"/>
    <property type="match status" value="1"/>
</dbReference>